<feature type="region of interest" description="Disordered" evidence="1">
    <location>
        <begin position="40"/>
        <end position="120"/>
    </location>
</feature>
<reference evidence="2" key="1">
    <citation type="submission" date="2021-02" db="EMBL/GenBank/DDBJ databases">
        <authorList>
            <person name="Palmer J.M."/>
        </authorList>
    </citation>
    <scope>NUCLEOTIDE SEQUENCE</scope>
    <source>
        <strain evidence="2">SCRP734</strain>
    </source>
</reference>
<dbReference type="Proteomes" id="UP000694044">
    <property type="component" value="Unassembled WGS sequence"/>
</dbReference>
<feature type="compositionally biased region" description="Acidic residues" evidence="1">
    <location>
        <begin position="100"/>
        <end position="109"/>
    </location>
</feature>
<dbReference type="AlphaFoldDB" id="A0A8T1V511"/>
<proteinExistence type="predicted"/>
<comment type="caution">
    <text evidence="2">The sequence shown here is derived from an EMBL/GenBank/DDBJ whole genome shotgun (WGS) entry which is preliminary data.</text>
</comment>
<organism evidence="2 3">
    <name type="scientific">Phytophthora pseudosyringae</name>
    <dbReference type="NCBI Taxonomy" id="221518"/>
    <lineage>
        <taxon>Eukaryota</taxon>
        <taxon>Sar</taxon>
        <taxon>Stramenopiles</taxon>
        <taxon>Oomycota</taxon>
        <taxon>Peronosporomycetes</taxon>
        <taxon>Peronosporales</taxon>
        <taxon>Peronosporaceae</taxon>
        <taxon>Phytophthora</taxon>
    </lineage>
</organism>
<name>A0A8T1V511_9STRA</name>
<accession>A0A8T1V511</accession>
<dbReference type="EMBL" id="JAGDFM010001231">
    <property type="protein sequence ID" value="KAG7375380.1"/>
    <property type="molecule type" value="Genomic_DNA"/>
</dbReference>
<sequence length="162" mass="17433">MWASRQQALSPWTVRGPTQFRYVDTIELLALDEEPGVTVTLTSSTEATDDGSAELEGCDEVREPDPEAENASKTAANDTEPVPDAEAEADNASMIASIDPDPETNDADAEPERRTTVGPAAVGRGVPFLVMMAPDDPHVLAMTARLARSTFSHAILQRERPD</sequence>
<feature type="compositionally biased region" description="Acidic residues" evidence="1">
    <location>
        <begin position="47"/>
        <end position="58"/>
    </location>
</feature>
<protein>
    <submittedName>
        <fullName evidence="2">Uncharacterized protein</fullName>
    </submittedName>
</protein>
<keyword evidence="3" id="KW-1185">Reference proteome</keyword>
<evidence type="ECO:0000313" key="3">
    <source>
        <dbReference type="Proteomes" id="UP000694044"/>
    </source>
</evidence>
<evidence type="ECO:0000313" key="2">
    <source>
        <dbReference type="EMBL" id="KAG7375380.1"/>
    </source>
</evidence>
<gene>
    <name evidence="2" type="ORF">PHYPSEUDO_001599</name>
</gene>
<evidence type="ECO:0000256" key="1">
    <source>
        <dbReference type="SAM" id="MobiDB-lite"/>
    </source>
</evidence>